<dbReference type="Gene3D" id="3.20.20.370">
    <property type="entry name" value="Glycoside hydrolase/deacetylase"/>
    <property type="match status" value="1"/>
</dbReference>
<dbReference type="InterPro" id="IPR017836">
    <property type="entry name" value="Hopanoid_biosynth-assoc_HpnK"/>
</dbReference>
<dbReference type="SUPFAM" id="SSF88713">
    <property type="entry name" value="Glycoside hydrolase/deacetylase"/>
    <property type="match status" value="1"/>
</dbReference>
<evidence type="ECO:0000313" key="6">
    <source>
        <dbReference type="EMBL" id="GLS21220.1"/>
    </source>
</evidence>
<evidence type="ECO:0000256" key="2">
    <source>
        <dbReference type="ARBA" id="ARBA00022723"/>
    </source>
</evidence>
<dbReference type="InterPro" id="IPR006879">
    <property type="entry name" value="YdjC-like"/>
</dbReference>
<dbReference type="PANTHER" id="PTHR31609">
    <property type="entry name" value="YDJC DEACETYLASE FAMILY MEMBER"/>
    <property type="match status" value="1"/>
</dbReference>
<gene>
    <name evidence="6" type="ORF">GCM10007874_42370</name>
</gene>
<protein>
    <recommendedName>
        <fullName evidence="8">Hopanoid biosynthesis associated protein HpnK</fullName>
    </recommendedName>
</protein>
<comment type="cofactor">
    <cofactor evidence="1">
        <name>Mg(2+)</name>
        <dbReference type="ChEBI" id="CHEBI:18420"/>
    </cofactor>
</comment>
<keyword evidence="3" id="KW-0378">Hydrolase</keyword>
<dbReference type="NCBIfam" id="TIGR03473">
    <property type="entry name" value="HpnK"/>
    <property type="match status" value="1"/>
</dbReference>
<dbReference type="Pfam" id="PF04794">
    <property type="entry name" value="YdjC"/>
    <property type="match status" value="1"/>
</dbReference>
<evidence type="ECO:0000313" key="7">
    <source>
        <dbReference type="Proteomes" id="UP001156882"/>
    </source>
</evidence>
<sequence>MNEAVEEAHRNGILTCASLMVGAAAAESALAIARRLPTLKIGLHLVLVEDVPILPAQRIPNLVDPSGRFRRDLVRAGTGMFVSPKTKRQLAAEITAQFEAFRSTGLALDHVNAHKHYHLHPTVASLLFAIGPRYGMRALRVPSEPAAVIRSIEPAPATATRAAVALWTNLLGLRARRRDLLVPDQVFGLAWSGAMTGARLRGVLSHVPGGITEIYTHPATAGGFPGHAPGYSYAEELAGLTAPETRDLVERLALRLCSFSDLDAGTPASR</sequence>
<dbReference type="EMBL" id="BSPC01000045">
    <property type="protein sequence ID" value="GLS21220.1"/>
    <property type="molecule type" value="Genomic_DNA"/>
</dbReference>
<dbReference type="Proteomes" id="UP001156882">
    <property type="component" value="Unassembled WGS sequence"/>
</dbReference>
<evidence type="ECO:0000256" key="5">
    <source>
        <dbReference type="ARBA" id="ARBA00023277"/>
    </source>
</evidence>
<reference evidence="7" key="1">
    <citation type="journal article" date="2019" name="Int. J. Syst. Evol. Microbiol.">
        <title>The Global Catalogue of Microorganisms (GCM) 10K type strain sequencing project: providing services to taxonomists for standard genome sequencing and annotation.</title>
        <authorList>
            <consortium name="The Broad Institute Genomics Platform"/>
            <consortium name="The Broad Institute Genome Sequencing Center for Infectious Disease"/>
            <person name="Wu L."/>
            <person name="Ma J."/>
        </authorList>
    </citation>
    <scope>NUCLEOTIDE SEQUENCE [LARGE SCALE GENOMIC DNA]</scope>
    <source>
        <strain evidence="7">NBRC 101365</strain>
    </source>
</reference>
<name>A0ABQ6CQN2_9HYPH</name>
<evidence type="ECO:0000256" key="1">
    <source>
        <dbReference type="ARBA" id="ARBA00001946"/>
    </source>
</evidence>
<evidence type="ECO:0000256" key="3">
    <source>
        <dbReference type="ARBA" id="ARBA00022801"/>
    </source>
</evidence>
<evidence type="ECO:0008006" key="8">
    <source>
        <dbReference type="Google" id="ProtNLM"/>
    </source>
</evidence>
<comment type="caution">
    <text evidence="6">The sequence shown here is derived from an EMBL/GenBank/DDBJ whole genome shotgun (WGS) entry which is preliminary data.</text>
</comment>
<proteinExistence type="predicted"/>
<keyword evidence="7" id="KW-1185">Reference proteome</keyword>
<organism evidence="6 7">
    <name type="scientific">Labrys miyagiensis</name>
    <dbReference type="NCBI Taxonomy" id="346912"/>
    <lineage>
        <taxon>Bacteria</taxon>
        <taxon>Pseudomonadati</taxon>
        <taxon>Pseudomonadota</taxon>
        <taxon>Alphaproteobacteria</taxon>
        <taxon>Hyphomicrobiales</taxon>
        <taxon>Xanthobacteraceae</taxon>
        <taxon>Labrys</taxon>
    </lineage>
</organism>
<keyword evidence="4" id="KW-0460">Magnesium</keyword>
<evidence type="ECO:0000256" key="4">
    <source>
        <dbReference type="ARBA" id="ARBA00022842"/>
    </source>
</evidence>
<dbReference type="InterPro" id="IPR011330">
    <property type="entry name" value="Glyco_hydro/deAcase_b/a-brl"/>
</dbReference>
<accession>A0ABQ6CQN2</accession>
<keyword evidence="5" id="KW-0119">Carbohydrate metabolism</keyword>
<dbReference type="PANTHER" id="PTHR31609:SF1">
    <property type="entry name" value="CARBOHYDRATE DEACETYLASE"/>
    <property type="match status" value="1"/>
</dbReference>
<keyword evidence="2" id="KW-0479">Metal-binding</keyword>